<dbReference type="EMBL" id="MEXM01000032">
    <property type="protein sequence ID" value="OGD00693.1"/>
    <property type="molecule type" value="Genomic_DNA"/>
</dbReference>
<evidence type="ECO:0000313" key="1">
    <source>
        <dbReference type="EMBL" id="OGD00693.1"/>
    </source>
</evidence>
<proteinExistence type="predicted"/>
<comment type="caution">
    <text evidence="1">The sequence shown here is derived from an EMBL/GenBank/DDBJ whole genome shotgun (WGS) entry which is preliminary data.</text>
</comment>
<reference evidence="1 2" key="1">
    <citation type="journal article" date="2016" name="Nat. Commun.">
        <title>Thousands of microbial genomes shed light on interconnected biogeochemical processes in an aquifer system.</title>
        <authorList>
            <person name="Anantharaman K."/>
            <person name="Brown C.T."/>
            <person name="Hug L.A."/>
            <person name="Sharon I."/>
            <person name="Castelle C.J."/>
            <person name="Probst A.J."/>
            <person name="Thomas B.C."/>
            <person name="Singh A."/>
            <person name="Wilkins M.J."/>
            <person name="Karaoz U."/>
            <person name="Brodie E.L."/>
            <person name="Williams K.H."/>
            <person name="Hubbard S.S."/>
            <person name="Banfield J.F."/>
        </authorList>
    </citation>
    <scope>NUCLEOTIDE SEQUENCE [LARGE SCALE GENOMIC DNA]</scope>
</reference>
<name>A0A1F4Z395_9BACT</name>
<accession>A0A1F4Z395</accession>
<organism evidence="1 2">
    <name type="scientific">Candidatus Amesbacteria bacterium RIFCSPLOWO2_01_FULL_47_33</name>
    <dbReference type="NCBI Taxonomy" id="1797258"/>
    <lineage>
        <taxon>Bacteria</taxon>
        <taxon>Candidatus Amesiibacteriota</taxon>
    </lineage>
</organism>
<evidence type="ECO:0000313" key="2">
    <source>
        <dbReference type="Proteomes" id="UP000176822"/>
    </source>
</evidence>
<sequence length="132" mass="15287">MKNPAFFWFEFKYLKPDYCCMKTEKISDLEKRVKGMQKKQYPLILAQAVTALARTQGVNISLDNLSFTMDLDCLRRQEMYLGFLARDGSEISSAKFVVYTKGIIRSYAGDGNPREFYLLLGDFVNQIKQVEK</sequence>
<gene>
    <name evidence="1" type="ORF">A2972_00915</name>
</gene>
<dbReference type="AlphaFoldDB" id="A0A1F4Z395"/>
<dbReference type="Proteomes" id="UP000176822">
    <property type="component" value="Unassembled WGS sequence"/>
</dbReference>
<protein>
    <submittedName>
        <fullName evidence="1">Uncharacterized protein</fullName>
    </submittedName>
</protein>